<dbReference type="Pfam" id="PF22725">
    <property type="entry name" value="GFO_IDH_MocA_C3"/>
    <property type="match status" value="1"/>
</dbReference>
<dbReference type="InterPro" id="IPR000683">
    <property type="entry name" value="Gfo/Idh/MocA-like_OxRdtase_N"/>
</dbReference>
<evidence type="ECO:0000256" key="2">
    <source>
        <dbReference type="ARBA" id="ARBA00023002"/>
    </source>
</evidence>
<dbReference type="Proteomes" id="UP000596099">
    <property type="component" value="Plasmid pHB5018c"/>
</dbReference>
<keyword evidence="2" id="KW-0560">Oxidoreductase</keyword>
<dbReference type="GO" id="GO:0000166">
    <property type="term" value="F:nucleotide binding"/>
    <property type="evidence" value="ECO:0007669"/>
    <property type="project" value="InterPro"/>
</dbReference>
<dbReference type="EMBL" id="AP024272">
    <property type="protein sequence ID" value="BCP67582.1"/>
    <property type="molecule type" value="Genomic_DNA"/>
</dbReference>
<gene>
    <name evidence="5" type="ORF">TthHB5018_c25160</name>
</gene>
<evidence type="ECO:0000259" key="3">
    <source>
        <dbReference type="Pfam" id="PF01408"/>
    </source>
</evidence>
<dbReference type="Pfam" id="PF01408">
    <property type="entry name" value="GFO_IDH_MocA"/>
    <property type="match status" value="1"/>
</dbReference>
<dbReference type="RefSeq" id="WP_201351517.1">
    <property type="nucleotide sequence ID" value="NZ_AP024272.1"/>
</dbReference>
<dbReference type="AlphaFoldDB" id="A0A7R7YJL3"/>
<dbReference type="InterPro" id="IPR036291">
    <property type="entry name" value="NAD(P)-bd_dom_sf"/>
</dbReference>
<protein>
    <recommendedName>
        <fullName evidence="7">Oxidoreductase</fullName>
    </recommendedName>
</protein>
<dbReference type="InterPro" id="IPR051317">
    <property type="entry name" value="Gfo/Idh/MocA_oxidoreduct"/>
</dbReference>
<sequence length="345" mass="37220">MRIGLVGAGWWAREVHAPAFHGAGARIQGVYAQGSPRARALAEAYGAKVYEDYGELLKNVDAVAIATPDTVHVPLALEAVRRGKHVFLEKPVGVSLEEARSLLQEAEARGVVAMTALTARADWGAETAFQVRERLGEVVAFRGAFLADYLADPQAPVPWRARLSGGGRAGVVGDLGAHLFDLAAWLLGRPLEEVIARAAVLFPGRENPDWAGVIAQAGRARGVLELSRVHPVRPQALFLELEGEKGALKVVPALAGRAEEAAVFWSERPGAWEPLLLDPGLLRGRDPREPWGLFHFRELVRRFLRAIELGEQPVPSLREGVVAQAVIEAVVESSLEGKAKEVKGV</sequence>
<name>A0A7R7YJL3_THETH</name>
<comment type="similarity">
    <text evidence="1">Belongs to the Gfo/Idh/MocA family.</text>
</comment>
<geneLocation type="plasmid" evidence="5 6">
    <name>pHB5018c</name>
</geneLocation>
<dbReference type="SUPFAM" id="SSF55347">
    <property type="entry name" value="Glyceraldehyde-3-phosphate dehydrogenase-like, C-terminal domain"/>
    <property type="match status" value="1"/>
</dbReference>
<dbReference type="InterPro" id="IPR055170">
    <property type="entry name" value="GFO_IDH_MocA-like_dom"/>
</dbReference>
<dbReference type="Gene3D" id="3.40.50.720">
    <property type="entry name" value="NAD(P)-binding Rossmann-like Domain"/>
    <property type="match status" value="1"/>
</dbReference>
<reference evidence="6" key="1">
    <citation type="submission" date="2021-01" db="EMBL/GenBank/DDBJ databases">
        <title>Complete Genome Sequence of Thermus thermophilus Strain HB5018, Isolated from Mine Onsen Hot Spring.</title>
        <authorList>
            <person name="Miyazaki K."/>
            <person name="Moriya T."/>
            <person name="Nemoto N."/>
            <person name="Oshima T."/>
            <person name="Yura K."/>
            <person name="Bessho Y."/>
        </authorList>
    </citation>
    <scope>NUCLEOTIDE SEQUENCE [LARGE SCALE GENOMIC DNA]</scope>
    <source>
        <strain evidence="6">HB5018</strain>
        <plasmid evidence="6">pHB5018c</plasmid>
    </source>
</reference>
<evidence type="ECO:0008006" key="7">
    <source>
        <dbReference type="Google" id="ProtNLM"/>
    </source>
</evidence>
<dbReference type="Gene3D" id="3.30.360.10">
    <property type="entry name" value="Dihydrodipicolinate Reductase, domain 2"/>
    <property type="match status" value="1"/>
</dbReference>
<feature type="domain" description="GFO/IDH/MocA-like oxidoreductase" evidence="4">
    <location>
        <begin position="134"/>
        <end position="248"/>
    </location>
</feature>
<dbReference type="PANTHER" id="PTHR43708:SF5">
    <property type="entry name" value="CONSERVED EXPRESSED OXIDOREDUCTASE (EUROFUNG)-RELATED"/>
    <property type="match status" value="1"/>
</dbReference>
<evidence type="ECO:0000256" key="1">
    <source>
        <dbReference type="ARBA" id="ARBA00010928"/>
    </source>
</evidence>
<keyword evidence="5" id="KW-0614">Plasmid</keyword>
<organism evidence="5 6">
    <name type="scientific">Thermus thermophilus</name>
    <dbReference type="NCBI Taxonomy" id="274"/>
    <lineage>
        <taxon>Bacteria</taxon>
        <taxon>Thermotogati</taxon>
        <taxon>Deinococcota</taxon>
        <taxon>Deinococci</taxon>
        <taxon>Thermales</taxon>
        <taxon>Thermaceae</taxon>
        <taxon>Thermus</taxon>
    </lineage>
</organism>
<dbReference type="SUPFAM" id="SSF51735">
    <property type="entry name" value="NAD(P)-binding Rossmann-fold domains"/>
    <property type="match status" value="1"/>
</dbReference>
<feature type="domain" description="Gfo/Idh/MocA-like oxidoreductase N-terminal" evidence="3">
    <location>
        <begin position="1"/>
        <end position="115"/>
    </location>
</feature>
<dbReference type="GO" id="GO:0016491">
    <property type="term" value="F:oxidoreductase activity"/>
    <property type="evidence" value="ECO:0007669"/>
    <property type="project" value="UniProtKB-KW"/>
</dbReference>
<evidence type="ECO:0000259" key="4">
    <source>
        <dbReference type="Pfam" id="PF22725"/>
    </source>
</evidence>
<accession>A0A7R7YJL3</accession>
<evidence type="ECO:0000313" key="5">
    <source>
        <dbReference type="EMBL" id="BCP67582.1"/>
    </source>
</evidence>
<proteinExistence type="inferred from homology"/>
<dbReference type="PANTHER" id="PTHR43708">
    <property type="entry name" value="CONSERVED EXPRESSED OXIDOREDUCTASE (EUROFUNG)"/>
    <property type="match status" value="1"/>
</dbReference>
<evidence type="ECO:0000313" key="6">
    <source>
        <dbReference type="Proteomes" id="UP000596099"/>
    </source>
</evidence>